<comment type="caution">
    <text evidence="1">The sequence shown here is derived from an EMBL/GenBank/DDBJ whole genome shotgun (WGS) entry which is preliminary data.</text>
</comment>
<evidence type="ECO:0000313" key="1">
    <source>
        <dbReference type="EMBL" id="KTB46620.1"/>
    </source>
</evidence>
<name>A0A0W0GDJ4_MONRR</name>
<dbReference type="Proteomes" id="UP000054988">
    <property type="component" value="Unassembled WGS sequence"/>
</dbReference>
<dbReference type="AlphaFoldDB" id="A0A0W0GDJ4"/>
<gene>
    <name evidence="1" type="ORF">WG66_809</name>
</gene>
<organism evidence="1 2">
    <name type="scientific">Moniliophthora roreri</name>
    <name type="common">Frosty pod rot fungus</name>
    <name type="synonym">Monilia roreri</name>
    <dbReference type="NCBI Taxonomy" id="221103"/>
    <lineage>
        <taxon>Eukaryota</taxon>
        <taxon>Fungi</taxon>
        <taxon>Dikarya</taxon>
        <taxon>Basidiomycota</taxon>
        <taxon>Agaricomycotina</taxon>
        <taxon>Agaricomycetes</taxon>
        <taxon>Agaricomycetidae</taxon>
        <taxon>Agaricales</taxon>
        <taxon>Marasmiineae</taxon>
        <taxon>Marasmiaceae</taxon>
        <taxon>Moniliophthora</taxon>
    </lineage>
</organism>
<protein>
    <submittedName>
        <fullName evidence="1">Uncharacterized protein</fullName>
    </submittedName>
</protein>
<accession>A0A0W0GDJ4</accession>
<evidence type="ECO:0000313" key="2">
    <source>
        <dbReference type="Proteomes" id="UP000054988"/>
    </source>
</evidence>
<dbReference type="EMBL" id="LATX01000308">
    <property type="protein sequence ID" value="KTB46620.1"/>
    <property type="molecule type" value="Genomic_DNA"/>
</dbReference>
<proteinExistence type="predicted"/>
<sequence>MSLAADATILGNIGDDVVKSTVAIALENVLITVYSMLAIKAGTILLGNGT</sequence>
<reference evidence="1 2" key="1">
    <citation type="submission" date="2015-12" db="EMBL/GenBank/DDBJ databases">
        <title>Draft genome sequence of Moniliophthora roreri, the causal agent of frosty pod rot of cacao.</title>
        <authorList>
            <person name="Aime M.C."/>
            <person name="Diaz-Valderrama J.R."/>
            <person name="Kijpornyongpan T."/>
            <person name="Phillips-Mora W."/>
        </authorList>
    </citation>
    <scope>NUCLEOTIDE SEQUENCE [LARGE SCALE GENOMIC DNA]</scope>
    <source>
        <strain evidence="1 2">MCA 2952</strain>
    </source>
</reference>